<evidence type="ECO:0008006" key="4">
    <source>
        <dbReference type="Google" id="ProtNLM"/>
    </source>
</evidence>
<evidence type="ECO:0000313" key="3">
    <source>
        <dbReference type="Proteomes" id="UP001224433"/>
    </source>
</evidence>
<dbReference type="EMBL" id="CP120983">
    <property type="protein sequence ID" value="WLQ62875.1"/>
    <property type="molecule type" value="Genomic_DNA"/>
</dbReference>
<name>A0ABY9J6N9_9ACTN</name>
<organism evidence="2 3">
    <name type="scientific">Streptomyces glycanivorans</name>
    <dbReference type="NCBI Taxonomy" id="3033808"/>
    <lineage>
        <taxon>Bacteria</taxon>
        <taxon>Bacillati</taxon>
        <taxon>Actinomycetota</taxon>
        <taxon>Actinomycetes</taxon>
        <taxon>Kitasatosporales</taxon>
        <taxon>Streptomycetaceae</taxon>
        <taxon>Streptomyces</taxon>
    </lineage>
</organism>
<accession>A0ABY9J6N9</accession>
<gene>
    <name evidence="2" type="ORF">P8A20_04395</name>
</gene>
<evidence type="ECO:0000313" key="2">
    <source>
        <dbReference type="EMBL" id="WLQ62875.1"/>
    </source>
</evidence>
<evidence type="ECO:0000256" key="1">
    <source>
        <dbReference type="SAM" id="SignalP"/>
    </source>
</evidence>
<proteinExistence type="predicted"/>
<protein>
    <recommendedName>
        <fullName evidence="4">SH3 domain-containing protein</fullName>
    </recommendedName>
</protein>
<keyword evidence="1" id="KW-0732">Signal</keyword>
<keyword evidence="3" id="KW-1185">Reference proteome</keyword>
<sequence length="124" mass="12433">MKKTKAWTAIALPVLAASAVLGAAPSAGAASAGTLVASGGVSAQATLTCKAYGRSGVTNSRTPVHTGASGSSAVTGHIAAGRTVRLHYRCVNSAGNTWYEITGHLDDNAPGTPVDARFIYSGYL</sequence>
<dbReference type="Proteomes" id="UP001224433">
    <property type="component" value="Chromosome"/>
</dbReference>
<feature type="chain" id="PRO_5046251809" description="SH3 domain-containing protein" evidence="1">
    <location>
        <begin position="30"/>
        <end position="124"/>
    </location>
</feature>
<feature type="signal peptide" evidence="1">
    <location>
        <begin position="1"/>
        <end position="29"/>
    </location>
</feature>
<dbReference type="RefSeq" id="WP_306102895.1">
    <property type="nucleotide sequence ID" value="NZ_CP120983.1"/>
</dbReference>
<reference evidence="2 3" key="1">
    <citation type="submission" date="2023-03" db="EMBL/GenBank/DDBJ databases">
        <title>Isolation and description of six Streptomyces strains from soil environments, able to metabolize different microbial glucans.</title>
        <authorList>
            <person name="Widen T."/>
            <person name="Larsbrink J."/>
        </authorList>
    </citation>
    <scope>NUCLEOTIDE SEQUENCE [LARGE SCALE GENOMIC DNA]</scope>
    <source>
        <strain evidence="2 3">Alt3</strain>
    </source>
</reference>